<name>A0ABX6YE80_9MICO</name>
<organism evidence="4 5">
    <name type="scientific">Paramicrobacterium chengjingii</name>
    <dbReference type="NCBI Taxonomy" id="2769067"/>
    <lineage>
        <taxon>Bacteria</taxon>
        <taxon>Bacillati</taxon>
        <taxon>Actinomycetota</taxon>
        <taxon>Actinomycetes</taxon>
        <taxon>Micrococcales</taxon>
        <taxon>Microbacteriaceae</taxon>
        <taxon>Paramicrobacterium</taxon>
    </lineage>
</organism>
<dbReference type="RefSeq" id="WP_166992998.1">
    <property type="nucleotide sequence ID" value="NZ_CP061169.1"/>
</dbReference>
<keyword evidence="1" id="KW-0285">Flavoprotein</keyword>
<evidence type="ECO:0000313" key="5">
    <source>
        <dbReference type="Proteomes" id="UP000662814"/>
    </source>
</evidence>
<dbReference type="PANTHER" id="PTHR32332">
    <property type="entry name" value="2-NITROPROPANE DIOXYGENASE"/>
    <property type="match status" value="1"/>
</dbReference>
<evidence type="ECO:0000256" key="1">
    <source>
        <dbReference type="ARBA" id="ARBA00022630"/>
    </source>
</evidence>
<dbReference type="Pfam" id="PF03060">
    <property type="entry name" value="NMO"/>
    <property type="match status" value="1"/>
</dbReference>
<dbReference type="PANTHER" id="PTHR32332:SF31">
    <property type="entry name" value="2-NITROPROPANE DIOXYGENASE FAMILY, PUTATIVE (AFU_ORTHOLOGUE AFUA_2G09850)-RELATED"/>
    <property type="match status" value="1"/>
</dbReference>
<dbReference type="Gene3D" id="3.20.20.70">
    <property type="entry name" value="Aldolase class I"/>
    <property type="match status" value="1"/>
</dbReference>
<dbReference type="GO" id="GO:0004497">
    <property type="term" value="F:monooxygenase activity"/>
    <property type="evidence" value="ECO:0007669"/>
    <property type="project" value="UniProtKB-KW"/>
</dbReference>
<dbReference type="EMBL" id="CP061169">
    <property type="protein sequence ID" value="QPZ37108.1"/>
    <property type="molecule type" value="Genomic_DNA"/>
</dbReference>
<evidence type="ECO:0000313" key="4">
    <source>
        <dbReference type="EMBL" id="QPZ37108.1"/>
    </source>
</evidence>
<gene>
    <name evidence="4" type="ORF">HCR76_09490</name>
</gene>
<proteinExistence type="predicted"/>
<keyword evidence="2" id="KW-0288">FMN</keyword>
<keyword evidence="4" id="KW-0503">Monooxygenase</keyword>
<reference evidence="4 5" key="1">
    <citation type="submission" date="2020-12" db="EMBL/GenBank/DDBJ databases">
        <title>Microbacterium sp. HY060.</title>
        <authorList>
            <person name="Zhou J."/>
        </authorList>
    </citation>
    <scope>NUCLEOTIDE SEQUENCE [LARGE SCALE GENOMIC DNA]</scope>
    <source>
        <strain evidence="4 5">HY60</strain>
    </source>
</reference>
<dbReference type="CDD" id="cd04730">
    <property type="entry name" value="NPD_like"/>
    <property type="match status" value="1"/>
</dbReference>
<dbReference type="InterPro" id="IPR004136">
    <property type="entry name" value="NMO"/>
</dbReference>
<sequence length="321" mass="33495">MMNALSTLLAAREVPVFNASMAGAAGVELASAVSAAGGIGMLGVTGTPDLSMLSRSGERLHNDGAVWGAGFLSFALERDMAPLHAVLAHQPDVVSLGFGGCDDAITAIRETPAVLLAQVGNADELEQAADARVDGIIVRGSEAGGHGRNDIGALPFLQLAAQHTDIPLVAAGGVTTPRGLAAVIAAGAVGAWVGTRFAVATESQFPDAARQRVIDAQCGDTVYTRVFDIAQRSSWPPHYGGRALSNEFSDTWHGREDDLERQVATTDVITADMNDARASSRFDVGPIYAGEGSAMITRVETAAEIVDDFASYRDYLHGSRF</sequence>
<protein>
    <submittedName>
        <fullName evidence="4">Nitronate monooxygenase</fullName>
    </submittedName>
</protein>
<keyword evidence="5" id="KW-1185">Reference proteome</keyword>
<accession>A0ABX6YE80</accession>
<dbReference type="Proteomes" id="UP000662814">
    <property type="component" value="Chromosome"/>
</dbReference>
<keyword evidence="3" id="KW-0560">Oxidoreductase</keyword>
<dbReference type="InterPro" id="IPR013785">
    <property type="entry name" value="Aldolase_TIM"/>
</dbReference>
<evidence type="ECO:0000256" key="3">
    <source>
        <dbReference type="ARBA" id="ARBA00023002"/>
    </source>
</evidence>
<evidence type="ECO:0000256" key="2">
    <source>
        <dbReference type="ARBA" id="ARBA00022643"/>
    </source>
</evidence>
<dbReference type="SUPFAM" id="SSF51412">
    <property type="entry name" value="Inosine monophosphate dehydrogenase (IMPDH)"/>
    <property type="match status" value="1"/>
</dbReference>